<dbReference type="AlphaFoldDB" id="A0A9P0LZ38"/>
<dbReference type="OrthoDB" id="6375801at2759"/>
<evidence type="ECO:0000313" key="1">
    <source>
        <dbReference type="EMBL" id="CAH2001514.1"/>
    </source>
</evidence>
<sequence>MGKRFKQLDSELQKVSLSIHTGVLYVKKDTSLQTVLFATVSNNPEHQAHAVWGHLKSALQKILSTRPHVKAFTCFQTDPHPSIEAALIFTCGL</sequence>
<name>A0A9P0LZ38_ACAOB</name>
<evidence type="ECO:0000313" key="2">
    <source>
        <dbReference type="Proteomes" id="UP001152888"/>
    </source>
</evidence>
<keyword evidence="2" id="KW-1185">Reference proteome</keyword>
<comment type="caution">
    <text evidence="1">The sequence shown here is derived from an EMBL/GenBank/DDBJ whole genome shotgun (WGS) entry which is preliminary data.</text>
</comment>
<gene>
    <name evidence="1" type="ORF">ACAOBT_LOCUS26244</name>
</gene>
<organism evidence="1 2">
    <name type="scientific">Acanthoscelides obtectus</name>
    <name type="common">Bean weevil</name>
    <name type="synonym">Bruchus obtectus</name>
    <dbReference type="NCBI Taxonomy" id="200917"/>
    <lineage>
        <taxon>Eukaryota</taxon>
        <taxon>Metazoa</taxon>
        <taxon>Ecdysozoa</taxon>
        <taxon>Arthropoda</taxon>
        <taxon>Hexapoda</taxon>
        <taxon>Insecta</taxon>
        <taxon>Pterygota</taxon>
        <taxon>Neoptera</taxon>
        <taxon>Endopterygota</taxon>
        <taxon>Coleoptera</taxon>
        <taxon>Polyphaga</taxon>
        <taxon>Cucujiformia</taxon>
        <taxon>Chrysomeloidea</taxon>
        <taxon>Chrysomelidae</taxon>
        <taxon>Bruchinae</taxon>
        <taxon>Bruchini</taxon>
        <taxon>Acanthoscelides</taxon>
    </lineage>
</organism>
<accession>A0A9P0LZ38</accession>
<dbReference type="EMBL" id="CAKOFQ010007452">
    <property type="protein sequence ID" value="CAH2001514.1"/>
    <property type="molecule type" value="Genomic_DNA"/>
</dbReference>
<protein>
    <submittedName>
        <fullName evidence="1">Uncharacterized protein</fullName>
    </submittedName>
</protein>
<dbReference type="Proteomes" id="UP001152888">
    <property type="component" value="Unassembled WGS sequence"/>
</dbReference>
<reference evidence="1" key="1">
    <citation type="submission" date="2022-03" db="EMBL/GenBank/DDBJ databases">
        <authorList>
            <person name="Sayadi A."/>
        </authorList>
    </citation>
    <scope>NUCLEOTIDE SEQUENCE</scope>
</reference>
<proteinExistence type="predicted"/>